<evidence type="ECO:0000256" key="1">
    <source>
        <dbReference type="ARBA" id="ARBA00001946"/>
    </source>
</evidence>
<protein>
    <recommendedName>
        <fullName evidence="9">Ice-binding protein C-terminal domain-containing protein</fullName>
    </recommendedName>
</protein>
<dbReference type="PROSITE" id="PS00123">
    <property type="entry name" value="ALKALINE_PHOSPHATASE"/>
    <property type="match status" value="1"/>
</dbReference>
<comment type="cofactor">
    <cofactor evidence="1">
        <name>Mg(2+)</name>
        <dbReference type="ChEBI" id="CHEBI:18420"/>
    </cofactor>
</comment>
<evidence type="ECO:0000256" key="8">
    <source>
        <dbReference type="ARBA" id="ARBA00022842"/>
    </source>
</evidence>
<evidence type="ECO:0000256" key="5">
    <source>
        <dbReference type="ARBA" id="ARBA00022723"/>
    </source>
</evidence>
<dbReference type="PANTHER" id="PTHR11596">
    <property type="entry name" value="ALKALINE PHOSPHATASE"/>
    <property type="match status" value="1"/>
</dbReference>
<keyword evidence="8" id="KW-0460">Magnesium</keyword>
<dbReference type="InterPro" id="IPR018299">
    <property type="entry name" value="Alkaline_phosphatase_AS"/>
</dbReference>
<gene>
    <name evidence="10" type="ORF">LCGC14_0692580</name>
</gene>
<evidence type="ECO:0000256" key="6">
    <source>
        <dbReference type="ARBA" id="ARBA00022801"/>
    </source>
</evidence>
<accession>A0A0F9T6A4</accession>
<comment type="caution">
    <text evidence="10">The sequence shown here is derived from an EMBL/GenBank/DDBJ whole genome shotgun (WGS) entry which is preliminary data.</text>
</comment>
<evidence type="ECO:0000259" key="9">
    <source>
        <dbReference type="Pfam" id="PF07589"/>
    </source>
</evidence>
<evidence type="ECO:0000256" key="3">
    <source>
        <dbReference type="ARBA" id="ARBA00005984"/>
    </source>
</evidence>
<proteinExistence type="inferred from homology"/>
<feature type="domain" description="Ice-binding protein C-terminal" evidence="9">
    <location>
        <begin position="348"/>
        <end position="371"/>
    </location>
</feature>
<dbReference type="InterPro" id="IPR017850">
    <property type="entry name" value="Alkaline_phosphatase_core_sf"/>
</dbReference>
<dbReference type="NCBIfam" id="TIGR02595">
    <property type="entry name" value="PEP_CTERM"/>
    <property type="match status" value="1"/>
</dbReference>
<comment type="similarity">
    <text evidence="3">Belongs to the alkaline phosphatase family.</text>
</comment>
<keyword evidence="5" id="KW-0479">Metal-binding</keyword>
<evidence type="ECO:0000313" key="10">
    <source>
        <dbReference type="EMBL" id="KKN44496.1"/>
    </source>
</evidence>
<dbReference type="CDD" id="cd16012">
    <property type="entry name" value="ALP"/>
    <property type="match status" value="1"/>
</dbReference>
<dbReference type="SUPFAM" id="SSF53649">
    <property type="entry name" value="Alkaline phosphatase-like"/>
    <property type="match status" value="1"/>
</dbReference>
<evidence type="ECO:0000256" key="7">
    <source>
        <dbReference type="ARBA" id="ARBA00022833"/>
    </source>
</evidence>
<dbReference type="Pfam" id="PF00245">
    <property type="entry name" value="Alk_phosphatase"/>
    <property type="match status" value="1"/>
</dbReference>
<dbReference type="InterPro" id="IPR001952">
    <property type="entry name" value="Alkaline_phosphatase"/>
</dbReference>
<keyword evidence="6" id="KW-0378">Hydrolase</keyword>
<comment type="cofactor">
    <cofactor evidence="2">
        <name>Zn(2+)</name>
        <dbReference type="ChEBI" id="CHEBI:29105"/>
    </cofactor>
</comment>
<keyword evidence="7" id="KW-0862">Zinc</keyword>
<evidence type="ECO:0000256" key="2">
    <source>
        <dbReference type="ARBA" id="ARBA00001947"/>
    </source>
</evidence>
<sequence>MARKLSALFMLLLLCVTAPVASAQPTNVIFFIGDGMAPAQVEAAGMFAGGPMSFESFANQGVVTTYSANSSVTDSAAAGTALATGVKVNNGVISMAYPGDGSDLQTLLEHFQGLGRSTGLVTTTYMTHATPAAFGAHEPSRNNLSQIAGDYLNQTQPNVLLGGGGNGMLPAAATGAGYTVVTDAAGLAGLDTEATTYVSGQFGSSHLPYEYDGLGALPHLSEMTTTALNILDNNAGGFFLMVEGGRIDHAGHNNDIQRNIRETVEFSNAVQEAIDWATGRTDTLIVVTADHETGGLTVLADNGAGNAPTVSWSTTGHTATNVPVYAWGVNAALISPVMDNTDFWEVMTVPEPASMGLLALASLALLKRRRR</sequence>
<evidence type="ECO:0000256" key="4">
    <source>
        <dbReference type="ARBA" id="ARBA00022553"/>
    </source>
</evidence>
<dbReference type="InterPro" id="IPR013424">
    <property type="entry name" value="Ice-binding_C"/>
</dbReference>
<dbReference type="GO" id="GO:0046872">
    <property type="term" value="F:metal ion binding"/>
    <property type="evidence" value="ECO:0007669"/>
    <property type="project" value="UniProtKB-KW"/>
</dbReference>
<dbReference type="PANTHER" id="PTHR11596:SF5">
    <property type="entry name" value="ALKALINE PHOSPHATASE"/>
    <property type="match status" value="1"/>
</dbReference>
<dbReference type="PRINTS" id="PR00113">
    <property type="entry name" value="ALKPHPHTASE"/>
</dbReference>
<dbReference type="GO" id="GO:0004035">
    <property type="term" value="F:alkaline phosphatase activity"/>
    <property type="evidence" value="ECO:0007669"/>
    <property type="project" value="TreeGrafter"/>
</dbReference>
<dbReference type="Gene3D" id="3.40.720.10">
    <property type="entry name" value="Alkaline Phosphatase, subunit A"/>
    <property type="match status" value="1"/>
</dbReference>
<dbReference type="AlphaFoldDB" id="A0A0F9T6A4"/>
<reference evidence="10" key="1">
    <citation type="journal article" date="2015" name="Nature">
        <title>Complex archaea that bridge the gap between prokaryotes and eukaryotes.</title>
        <authorList>
            <person name="Spang A."/>
            <person name="Saw J.H."/>
            <person name="Jorgensen S.L."/>
            <person name="Zaremba-Niedzwiedzka K."/>
            <person name="Martijn J."/>
            <person name="Lind A.E."/>
            <person name="van Eijk R."/>
            <person name="Schleper C."/>
            <person name="Guy L."/>
            <person name="Ettema T.J."/>
        </authorList>
    </citation>
    <scope>NUCLEOTIDE SEQUENCE</scope>
</reference>
<organism evidence="10">
    <name type="scientific">marine sediment metagenome</name>
    <dbReference type="NCBI Taxonomy" id="412755"/>
    <lineage>
        <taxon>unclassified sequences</taxon>
        <taxon>metagenomes</taxon>
        <taxon>ecological metagenomes</taxon>
    </lineage>
</organism>
<name>A0A0F9T6A4_9ZZZZ</name>
<dbReference type="EMBL" id="LAZR01001447">
    <property type="protein sequence ID" value="KKN44496.1"/>
    <property type="molecule type" value="Genomic_DNA"/>
</dbReference>
<keyword evidence="4" id="KW-0597">Phosphoprotein</keyword>
<dbReference type="SMART" id="SM00098">
    <property type="entry name" value="alkPPc"/>
    <property type="match status" value="1"/>
</dbReference>
<dbReference type="Pfam" id="PF07589">
    <property type="entry name" value="PEP-CTERM"/>
    <property type="match status" value="1"/>
</dbReference>